<feature type="region of interest" description="Disordered" evidence="1">
    <location>
        <begin position="111"/>
        <end position="133"/>
    </location>
</feature>
<keyword evidence="2" id="KW-0732">Signal</keyword>
<feature type="chain" id="PRO_5047222560" description="Secreted protein" evidence="2">
    <location>
        <begin position="30"/>
        <end position="173"/>
    </location>
</feature>
<dbReference type="RefSeq" id="WP_071000528.1">
    <property type="nucleotide sequence ID" value="NZ_JBEPNV010000001.1"/>
</dbReference>
<protein>
    <recommendedName>
        <fullName evidence="5">Secreted protein</fullName>
    </recommendedName>
</protein>
<dbReference type="PROSITE" id="PS51257">
    <property type="entry name" value="PROKAR_LIPOPROTEIN"/>
    <property type="match status" value="1"/>
</dbReference>
<comment type="caution">
    <text evidence="3">The sequence shown here is derived from an EMBL/GenBank/DDBJ whole genome shotgun (WGS) entry which is preliminary data.</text>
</comment>
<gene>
    <name evidence="3" type="ORF">ABIC20_002216</name>
</gene>
<dbReference type="EMBL" id="JBEPNW010000002">
    <property type="protein sequence ID" value="MET3864907.1"/>
    <property type="molecule type" value="Genomic_DNA"/>
</dbReference>
<evidence type="ECO:0000256" key="1">
    <source>
        <dbReference type="SAM" id="MobiDB-lite"/>
    </source>
</evidence>
<feature type="signal peptide" evidence="2">
    <location>
        <begin position="1"/>
        <end position="29"/>
    </location>
</feature>
<reference evidence="3 4" key="1">
    <citation type="submission" date="2024-06" db="EMBL/GenBank/DDBJ databases">
        <title>Genomics of switchgrass bacterial isolates.</title>
        <authorList>
            <person name="Shade A."/>
        </authorList>
    </citation>
    <scope>NUCLEOTIDE SEQUENCE [LARGE SCALE GENOMIC DNA]</scope>
    <source>
        <strain evidence="3 4">PvP084</strain>
    </source>
</reference>
<accession>A0ABV2NEM3</accession>
<name>A0ABV2NEM3_9HYPH</name>
<keyword evidence="4" id="KW-1185">Reference proteome</keyword>
<organism evidence="3 4">
    <name type="scientific">Methylobacterium radiotolerans</name>
    <dbReference type="NCBI Taxonomy" id="31998"/>
    <lineage>
        <taxon>Bacteria</taxon>
        <taxon>Pseudomonadati</taxon>
        <taxon>Pseudomonadota</taxon>
        <taxon>Alphaproteobacteria</taxon>
        <taxon>Hyphomicrobiales</taxon>
        <taxon>Methylobacteriaceae</taxon>
        <taxon>Methylobacterium</taxon>
    </lineage>
</organism>
<proteinExistence type="predicted"/>
<evidence type="ECO:0000313" key="3">
    <source>
        <dbReference type="EMBL" id="MET3864907.1"/>
    </source>
</evidence>
<evidence type="ECO:0000256" key="2">
    <source>
        <dbReference type="SAM" id="SignalP"/>
    </source>
</evidence>
<sequence>MRLTTRTPSRPRSLIVGCAAAACAFLAVSSEAPGQAGPGPAEALVNGIQTIRRGDTVTKVDRTGKGAVLCMRGILQAMRAVGQACHAGADPDFQQELRAALARIDRFIADNAPDRAVPPRDGTTEPEQRPGAVCGRDAEALYEALRTGGAAGLRAQVDDLLSIPREPVMNPCL</sequence>
<dbReference type="Proteomes" id="UP001549119">
    <property type="component" value="Unassembled WGS sequence"/>
</dbReference>
<evidence type="ECO:0008006" key="5">
    <source>
        <dbReference type="Google" id="ProtNLM"/>
    </source>
</evidence>
<evidence type="ECO:0000313" key="4">
    <source>
        <dbReference type="Proteomes" id="UP001549119"/>
    </source>
</evidence>